<evidence type="ECO:0000256" key="6">
    <source>
        <dbReference type="ARBA" id="ARBA00022679"/>
    </source>
</evidence>
<dbReference type="InterPro" id="IPR010559">
    <property type="entry name" value="Sig_transdc_His_kin_internal"/>
</dbReference>
<evidence type="ECO:0000256" key="5">
    <source>
        <dbReference type="ARBA" id="ARBA00022553"/>
    </source>
</evidence>
<dbReference type="EMBL" id="QPJD01000010">
    <property type="protein sequence ID" value="RCW45466.1"/>
    <property type="molecule type" value="Genomic_DNA"/>
</dbReference>
<evidence type="ECO:0000256" key="2">
    <source>
        <dbReference type="ARBA" id="ARBA00004651"/>
    </source>
</evidence>
<dbReference type="Pfam" id="PF02518">
    <property type="entry name" value="HATPase_c"/>
    <property type="match status" value="1"/>
</dbReference>
<evidence type="ECO:0000256" key="8">
    <source>
        <dbReference type="ARBA" id="ARBA00022741"/>
    </source>
</evidence>
<feature type="transmembrane region" description="Helical" evidence="14">
    <location>
        <begin position="295"/>
        <end position="316"/>
    </location>
</feature>
<evidence type="ECO:0000256" key="12">
    <source>
        <dbReference type="ARBA" id="ARBA00023012"/>
    </source>
</evidence>
<dbReference type="GO" id="GO:0005524">
    <property type="term" value="F:ATP binding"/>
    <property type="evidence" value="ECO:0007669"/>
    <property type="project" value="UniProtKB-KW"/>
</dbReference>
<dbReference type="Pfam" id="PF06580">
    <property type="entry name" value="His_kinase"/>
    <property type="match status" value="1"/>
</dbReference>
<dbReference type="GO" id="GO:0000155">
    <property type="term" value="F:phosphorelay sensor kinase activity"/>
    <property type="evidence" value="ECO:0007669"/>
    <property type="project" value="InterPro"/>
</dbReference>
<dbReference type="InterPro" id="IPR004358">
    <property type="entry name" value="Sig_transdc_His_kin-like_C"/>
</dbReference>
<dbReference type="InterPro" id="IPR050640">
    <property type="entry name" value="Bact_2-comp_sensor_kinase"/>
</dbReference>
<evidence type="ECO:0000256" key="14">
    <source>
        <dbReference type="SAM" id="Phobius"/>
    </source>
</evidence>
<comment type="caution">
    <text evidence="17">The sequence shown here is derived from an EMBL/GenBank/DDBJ whole genome shotgun (WGS) entry which is preliminary data.</text>
</comment>
<comment type="subcellular location">
    <subcellularLocation>
        <location evidence="2">Cell membrane</location>
        <topology evidence="2">Multi-pass membrane protein</topology>
    </subcellularLocation>
</comment>
<evidence type="ECO:0000256" key="11">
    <source>
        <dbReference type="ARBA" id="ARBA00022989"/>
    </source>
</evidence>
<reference evidence="17 18" key="1">
    <citation type="submission" date="2018-07" db="EMBL/GenBank/DDBJ databases">
        <title>Genomic Encyclopedia of Type Strains, Phase III (KMG-III): the genomes of soil and plant-associated and newly described type strains.</title>
        <authorList>
            <person name="Whitman W."/>
        </authorList>
    </citation>
    <scope>NUCLEOTIDE SEQUENCE [LARGE SCALE GENOMIC DNA]</scope>
    <source>
        <strain evidence="17 18">CECT 7506</strain>
    </source>
</reference>
<evidence type="ECO:0000259" key="15">
    <source>
        <dbReference type="Pfam" id="PF02518"/>
    </source>
</evidence>
<keyword evidence="13 14" id="KW-0472">Membrane</keyword>
<keyword evidence="18" id="KW-1185">Reference proteome</keyword>
<gene>
    <name evidence="17" type="ORF">DFP97_11054</name>
</gene>
<dbReference type="PANTHER" id="PTHR34220">
    <property type="entry name" value="SENSOR HISTIDINE KINASE YPDA"/>
    <property type="match status" value="1"/>
</dbReference>
<evidence type="ECO:0000256" key="4">
    <source>
        <dbReference type="ARBA" id="ARBA00022475"/>
    </source>
</evidence>
<keyword evidence="11 14" id="KW-1133">Transmembrane helix</keyword>
<proteinExistence type="predicted"/>
<evidence type="ECO:0000256" key="10">
    <source>
        <dbReference type="ARBA" id="ARBA00022840"/>
    </source>
</evidence>
<dbReference type="Proteomes" id="UP000252415">
    <property type="component" value="Unassembled WGS sequence"/>
</dbReference>
<evidence type="ECO:0000256" key="1">
    <source>
        <dbReference type="ARBA" id="ARBA00000085"/>
    </source>
</evidence>
<dbReference type="OrthoDB" id="9776552at2"/>
<dbReference type="AlphaFoldDB" id="A0A368VTT2"/>
<dbReference type="InterPro" id="IPR003594">
    <property type="entry name" value="HATPase_dom"/>
</dbReference>
<sequence length="593" mass="67021">MFAKLIRMLSDPFRRSIRNKLILTMIILSVIPIIAVTVLAAENNRKSMEAEVISTNLSSMKWTGIYLGEQFAQLNNLIYTVLISPQLNDYMANTEGVSLSYQFAAQKNIIETLTNLFYSAGNHVIGVELYLNEPSKLFTISAFQNDIESVSAIPSPFKQLFEQNKDFYIQSNNGDQDDFQLIRSINRFENQEKLGGISLEIRWSMLDQTLDLLGRGDEHTVLIAGPDGKILYQREGQPPSQEIMRQIEQTDDGQGFIRMPEEYIFYNTIDPVGLKLVTIIPNSFINKSAQETMRFGIIVGGISVAVSILIAAYMAWRMATPIVSLARSMQGLGLIKETEVPLSNRVDEIGLLETKLHNMSYRIKEHIKTEYSISLEKKTAELKALQAQINPHFLQNTLQMIGSMLFTKKPAESYEIIRSLSEMFRYIIRDPDELASLKSEIDHLNNYMLIQKQRFSARLNYTTDIDESVMRCSIPKLTLQPIVENAFFHGLDTKPGNWELDVSVVREPSAVCIRIRDNGVGIGTDRLAELRSRLSNQSGQVWTYGSRIGLQNVASRIYMHFGAEYGISVESELAKGTVVTVRIPFETGGNNHV</sequence>
<evidence type="ECO:0000313" key="18">
    <source>
        <dbReference type="Proteomes" id="UP000252415"/>
    </source>
</evidence>
<protein>
    <recommendedName>
        <fullName evidence="3">histidine kinase</fullName>
        <ecNumber evidence="3">2.7.13.3</ecNumber>
    </recommendedName>
</protein>
<keyword evidence="7 14" id="KW-0812">Transmembrane</keyword>
<dbReference type="Gene3D" id="3.30.565.10">
    <property type="entry name" value="Histidine kinase-like ATPase, C-terminal domain"/>
    <property type="match status" value="1"/>
</dbReference>
<keyword evidence="4" id="KW-1003">Cell membrane</keyword>
<feature type="domain" description="Histidine kinase/HSP90-like ATPase" evidence="15">
    <location>
        <begin position="479"/>
        <end position="586"/>
    </location>
</feature>
<name>A0A368VTT2_9BACL</name>
<keyword evidence="6" id="KW-0808">Transferase</keyword>
<evidence type="ECO:0000256" key="3">
    <source>
        <dbReference type="ARBA" id="ARBA00012438"/>
    </source>
</evidence>
<keyword evidence="5" id="KW-0597">Phosphoprotein</keyword>
<evidence type="ECO:0000256" key="13">
    <source>
        <dbReference type="ARBA" id="ARBA00023136"/>
    </source>
</evidence>
<accession>A0A368VTT2</accession>
<keyword evidence="8" id="KW-0547">Nucleotide-binding</keyword>
<dbReference type="PRINTS" id="PR00344">
    <property type="entry name" value="BCTRLSENSOR"/>
</dbReference>
<comment type="catalytic activity">
    <reaction evidence="1">
        <text>ATP + protein L-histidine = ADP + protein N-phospho-L-histidine.</text>
        <dbReference type="EC" id="2.7.13.3"/>
    </reaction>
</comment>
<dbReference type="Gene3D" id="6.10.340.10">
    <property type="match status" value="1"/>
</dbReference>
<evidence type="ECO:0000259" key="16">
    <source>
        <dbReference type="Pfam" id="PF06580"/>
    </source>
</evidence>
<organism evidence="17 18">
    <name type="scientific">Paenibacillus prosopidis</name>
    <dbReference type="NCBI Taxonomy" id="630520"/>
    <lineage>
        <taxon>Bacteria</taxon>
        <taxon>Bacillati</taxon>
        <taxon>Bacillota</taxon>
        <taxon>Bacilli</taxon>
        <taxon>Bacillales</taxon>
        <taxon>Paenibacillaceae</taxon>
        <taxon>Paenibacillus</taxon>
    </lineage>
</organism>
<dbReference type="GO" id="GO:0005886">
    <property type="term" value="C:plasma membrane"/>
    <property type="evidence" value="ECO:0007669"/>
    <property type="project" value="UniProtKB-SubCell"/>
</dbReference>
<feature type="transmembrane region" description="Helical" evidence="14">
    <location>
        <begin position="21"/>
        <end position="41"/>
    </location>
</feature>
<keyword evidence="9 17" id="KW-0418">Kinase</keyword>
<evidence type="ECO:0000256" key="9">
    <source>
        <dbReference type="ARBA" id="ARBA00022777"/>
    </source>
</evidence>
<feature type="domain" description="Signal transduction histidine kinase internal region" evidence="16">
    <location>
        <begin position="380"/>
        <end position="459"/>
    </location>
</feature>
<dbReference type="RefSeq" id="WP_114381317.1">
    <property type="nucleotide sequence ID" value="NZ_QPJD01000010.1"/>
</dbReference>
<dbReference type="InterPro" id="IPR036890">
    <property type="entry name" value="HATPase_C_sf"/>
</dbReference>
<evidence type="ECO:0000256" key="7">
    <source>
        <dbReference type="ARBA" id="ARBA00022692"/>
    </source>
</evidence>
<dbReference type="SUPFAM" id="SSF55874">
    <property type="entry name" value="ATPase domain of HSP90 chaperone/DNA topoisomerase II/histidine kinase"/>
    <property type="match status" value="1"/>
</dbReference>
<keyword evidence="12" id="KW-0902">Two-component regulatory system</keyword>
<dbReference type="EC" id="2.7.13.3" evidence="3"/>
<evidence type="ECO:0000313" key="17">
    <source>
        <dbReference type="EMBL" id="RCW45466.1"/>
    </source>
</evidence>
<keyword evidence="10" id="KW-0067">ATP-binding</keyword>
<dbReference type="PANTHER" id="PTHR34220:SF11">
    <property type="entry name" value="SENSOR PROTEIN KINASE HPTS"/>
    <property type="match status" value="1"/>
</dbReference>